<dbReference type="InterPro" id="IPR031692">
    <property type="entry name" value="EHD_N"/>
</dbReference>
<dbReference type="EMBL" id="CAJGYO010000009">
    <property type="protein sequence ID" value="CAD6252507.1"/>
    <property type="molecule type" value="Genomic_DNA"/>
</dbReference>
<proteinExistence type="predicted"/>
<dbReference type="Pfam" id="PF16880">
    <property type="entry name" value="EHD_N"/>
    <property type="match status" value="1"/>
</dbReference>
<evidence type="ECO:0000259" key="1">
    <source>
        <dbReference type="Pfam" id="PF16880"/>
    </source>
</evidence>
<evidence type="ECO:0000313" key="3">
    <source>
        <dbReference type="Proteomes" id="UP000604825"/>
    </source>
</evidence>
<name>A0A811Q8T4_9POAL</name>
<sequence>MAARLDHAEIDDHALAVTLSLSKYDGNCFQKSKHLVKRVDPEMDGYPQEQSHLTNKWLSSKSSKKIPLTAVTSVIDGLKKLYIEKLKPLEVTYKFNDFISPLLVEMECKVKQFTIG</sequence>
<gene>
    <name evidence="2" type="ORF">NCGR_LOCUS36158</name>
</gene>
<evidence type="ECO:0000313" key="2">
    <source>
        <dbReference type="EMBL" id="CAD6252507.1"/>
    </source>
</evidence>
<protein>
    <recommendedName>
        <fullName evidence="1">EH domain-containing protein</fullName>
    </recommendedName>
</protein>
<feature type="domain" description="EH" evidence="1">
    <location>
        <begin position="77"/>
        <end position="103"/>
    </location>
</feature>
<comment type="caution">
    <text evidence="2">The sequence shown here is derived from an EMBL/GenBank/DDBJ whole genome shotgun (WGS) entry which is preliminary data.</text>
</comment>
<keyword evidence="3" id="KW-1185">Reference proteome</keyword>
<accession>A0A811Q8T4</accession>
<dbReference type="Gene3D" id="1.10.268.20">
    <property type="match status" value="1"/>
</dbReference>
<dbReference type="OrthoDB" id="1722382at2759"/>
<reference evidence="2" key="1">
    <citation type="submission" date="2020-10" db="EMBL/GenBank/DDBJ databases">
        <authorList>
            <person name="Han B."/>
            <person name="Lu T."/>
            <person name="Zhao Q."/>
            <person name="Huang X."/>
            <person name="Zhao Y."/>
        </authorList>
    </citation>
    <scope>NUCLEOTIDE SEQUENCE</scope>
</reference>
<dbReference type="AlphaFoldDB" id="A0A811Q8T4"/>
<dbReference type="Proteomes" id="UP000604825">
    <property type="component" value="Unassembled WGS sequence"/>
</dbReference>
<organism evidence="2 3">
    <name type="scientific">Miscanthus lutarioriparius</name>
    <dbReference type="NCBI Taxonomy" id="422564"/>
    <lineage>
        <taxon>Eukaryota</taxon>
        <taxon>Viridiplantae</taxon>
        <taxon>Streptophyta</taxon>
        <taxon>Embryophyta</taxon>
        <taxon>Tracheophyta</taxon>
        <taxon>Spermatophyta</taxon>
        <taxon>Magnoliopsida</taxon>
        <taxon>Liliopsida</taxon>
        <taxon>Poales</taxon>
        <taxon>Poaceae</taxon>
        <taxon>PACMAD clade</taxon>
        <taxon>Panicoideae</taxon>
        <taxon>Andropogonodae</taxon>
        <taxon>Andropogoneae</taxon>
        <taxon>Saccharinae</taxon>
        <taxon>Miscanthus</taxon>
    </lineage>
</organism>